<dbReference type="EC" id="4.1.3.38" evidence="8"/>
<evidence type="ECO:0000256" key="2">
    <source>
        <dbReference type="ARBA" id="ARBA00009320"/>
    </source>
</evidence>
<dbReference type="Gene3D" id="3.30.470.10">
    <property type="match status" value="1"/>
</dbReference>
<dbReference type="InterPro" id="IPR043132">
    <property type="entry name" value="BCAT-like_C"/>
</dbReference>
<dbReference type="GO" id="GO:0030170">
    <property type="term" value="F:pyridoxal phosphate binding"/>
    <property type="evidence" value="ECO:0007669"/>
    <property type="project" value="InterPro"/>
</dbReference>
<dbReference type="FunFam" id="3.20.10.10:FF:000002">
    <property type="entry name" value="D-alanine aminotransferase"/>
    <property type="match status" value="1"/>
</dbReference>
<dbReference type="SUPFAM" id="SSF56752">
    <property type="entry name" value="D-aminoacid aminotransferase-like PLP-dependent enzymes"/>
    <property type="match status" value="1"/>
</dbReference>
<dbReference type="GO" id="GO:0046656">
    <property type="term" value="P:folic acid biosynthetic process"/>
    <property type="evidence" value="ECO:0007669"/>
    <property type="project" value="UniProtKB-KW"/>
</dbReference>
<dbReference type="AlphaFoldDB" id="A0A2X0SP76"/>
<evidence type="ECO:0000256" key="5">
    <source>
        <dbReference type="ARBA" id="ARBA00022909"/>
    </source>
</evidence>
<accession>A0A2X0SP76</accession>
<reference evidence="10" key="1">
    <citation type="submission" date="2018-05" db="EMBL/GenBank/DDBJ databases">
        <authorList>
            <person name="Lanie J.A."/>
            <person name="Ng W.-L."/>
            <person name="Kazmierczak K.M."/>
            <person name="Andrzejewski T.M."/>
            <person name="Davidsen T.M."/>
            <person name="Wayne K.J."/>
            <person name="Tettelin H."/>
            <person name="Glass J.I."/>
            <person name="Rusch D."/>
            <person name="Podicherti R."/>
            <person name="Tsui H.-C.T."/>
            <person name="Winkler M.E."/>
        </authorList>
    </citation>
    <scope>NUCLEOTIDE SEQUENCE</scope>
    <source>
        <strain evidence="10">KNB</strain>
    </source>
</reference>
<evidence type="ECO:0000256" key="1">
    <source>
        <dbReference type="ARBA" id="ARBA00001933"/>
    </source>
</evidence>
<evidence type="ECO:0000256" key="3">
    <source>
        <dbReference type="ARBA" id="ARBA00011738"/>
    </source>
</evidence>
<dbReference type="NCBIfam" id="TIGR03461">
    <property type="entry name" value="pabC_Proteo"/>
    <property type="match status" value="1"/>
</dbReference>
<name>A0A2X0SP76_9PROT</name>
<keyword evidence="5" id="KW-0289">Folate biosynthesis</keyword>
<organism evidence="10">
    <name type="scientific">Candidatus Nitrotoga fabula</name>
    <dbReference type="NCBI Taxonomy" id="2182327"/>
    <lineage>
        <taxon>Bacteria</taxon>
        <taxon>Pseudomonadati</taxon>
        <taxon>Pseudomonadota</taxon>
        <taxon>Betaproteobacteria</taxon>
        <taxon>Nitrosomonadales</taxon>
        <taxon>Gallionellaceae</taxon>
        <taxon>Candidatus Nitrotoga</taxon>
    </lineage>
</organism>
<dbReference type="InterPro" id="IPR001544">
    <property type="entry name" value="Aminotrans_IV"/>
</dbReference>
<keyword evidence="6 10" id="KW-0456">Lyase</keyword>
<dbReference type="CDD" id="cd01559">
    <property type="entry name" value="ADCL_like"/>
    <property type="match status" value="1"/>
</dbReference>
<dbReference type="InterPro" id="IPR043131">
    <property type="entry name" value="BCAT-like_N"/>
</dbReference>
<dbReference type="EMBL" id="LS423452">
    <property type="protein sequence ID" value="SPS06725.1"/>
    <property type="molecule type" value="Genomic_DNA"/>
</dbReference>
<dbReference type="GO" id="GO:0005829">
    <property type="term" value="C:cytosol"/>
    <property type="evidence" value="ECO:0007669"/>
    <property type="project" value="TreeGrafter"/>
</dbReference>
<dbReference type="NCBIfam" id="NF004761">
    <property type="entry name" value="PRK06092.1"/>
    <property type="match status" value="1"/>
</dbReference>
<evidence type="ECO:0000313" key="10">
    <source>
        <dbReference type="EMBL" id="SPS06725.1"/>
    </source>
</evidence>
<evidence type="ECO:0000256" key="4">
    <source>
        <dbReference type="ARBA" id="ARBA00022898"/>
    </source>
</evidence>
<gene>
    <name evidence="10" type="ORF">NITFAB_2318</name>
</gene>
<comment type="similarity">
    <text evidence="2">Belongs to the class-IV pyridoxal-phosphate-dependent aminotransferase family.</text>
</comment>
<comment type="cofactor">
    <cofactor evidence="1">
        <name>pyridoxal 5'-phosphate</name>
        <dbReference type="ChEBI" id="CHEBI:597326"/>
    </cofactor>
</comment>
<dbReference type="InterPro" id="IPR050571">
    <property type="entry name" value="Class-IV_PLP-Dep_Aminotrnsfr"/>
</dbReference>
<dbReference type="PANTHER" id="PTHR42743">
    <property type="entry name" value="AMINO-ACID AMINOTRANSFERASE"/>
    <property type="match status" value="1"/>
</dbReference>
<comment type="subunit">
    <text evidence="3">Homodimer.</text>
</comment>
<evidence type="ECO:0000256" key="6">
    <source>
        <dbReference type="ARBA" id="ARBA00023239"/>
    </source>
</evidence>
<dbReference type="InterPro" id="IPR036038">
    <property type="entry name" value="Aminotransferase-like"/>
</dbReference>
<evidence type="ECO:0000256" key="7">
    <source>
        <dbReference type="ARBA" id="ARBA00035633"/>
    </source>
</evidence>
<dbReference type="PANTHER" id="PTHR42743:SF2">
    <property type="entry name" value="AMINODEOXYCHORISMATE LYASE"/>
    <property type="match status" value="1"/>
</dbReference>
<keyword evidence="4" id="KW-0663">Pyridoxal phosphate</keyword>
<dbReference type="Pfam" id="PF01063">
    <property type="entry name" value="Aminotran_4"/>
    <property type="match status" value="1"/>
</dbReference>
<sequence length="277" mass="31151">MHALSSHTLINGVSSDQVSVQDRGLLYGDGVFRTLRLQDGCLQHWVRHYRKLQQDCSKLHIQCPEQKLLYEELLTLTKIGPNGIAKIIITRGQQTAHGYKPVQNLPPTRILKMVPLFSYPGRYASQGIKARICKLRLSHQPHLAGIKHLNRLENVLAAAECDDPDIAEGVLLDAYGNVIEGLRSNLFMVRDGELITPALCNCGVAGVQRERVMEWADTYNVSCRVRQLGLAELLAADEIFLVNSVIGLWPVHELSGRRWNDHPISMQVQDWVNHAQD</sequence>
<comment type="catalytic activity">
    <reaction evidence="9">
        <text>4-amino-4-deoxychorismate = 4-aminobenzoate + pyruvate + H(+)</text>
        <dbReference type="Rhea" id="RHEA:16201"/>
        <dbReference type="ChEBI" id="CHEBI:15361"/>
        <dbReference type="ChEBI" id="CHEBI:15378"/>
        <dbReference type="ChEBI" id="CHEBI:17836"/>
        <dbReference type="ChEBI" id="CHEBI:58406"/>
        <dbReference type="EC" id="4.1.3.38"/>
    </reaction>
</comment>
<protein>
    <recommendedName>
        <fullName evidence="8">aminodeoxychorismate lyase</fullName>
        <ecNumber evidence="8">4.1.3.38</ecNumber>
    </recommendedName>
</protein>
<evidence type="ECO:0000256" key="9">
    <source>
        <dbReference type="ARBA" id="ARBA00049529"/>
    </source>
</evidence>
<dbReference type="InterPro" id="IPR017824">
    <property type="entry name" value="Aminodeoxychorismate_lyase_IV"/>
</dbReference>
<proteinExistence type="inferred from homology"/>
<dbReference type="GO" id="GO:0008696">
    <property type="term" value="F:4-amino-4-deoxychorismate lyase activity"/>
    <property type="evidence" value="ECO:0007669"/>
    <property type="project" value="UniProtKB-EC"/>
</dbReference>
<dbReference type="GO" id="GO:0008153">
    <property type="term" value="P:4-aminobenzoate biosynthetic process"/>
    <property type="evidence" value="ECO:0007669"/>
    <property type="project" value="TreeGrafter"/>
</dbReference>
<comment type="pathway">
    <text evidence="7">Cofactor biosynthesis; tetrahydrofolate biosynthesis; 4-aminobenzoate from chorismate: step 2/2.</text>
</comment>
<evidence type="ECO:0000256" key="8">
    <source>
        <dbReference type="ARBA" id="ARBA00035676"/>
    </source>
</evidence>
<dbReference type="Gene3D" id="3.20.10.10">
    <property type="entry name" value="D-amino Acid Aminotransferase, subunit A, domain 2"/>
    <property type="match status" value="1"/>
</dbReference>